<dbReference type="EMBL" id="JH795860">
    <property type="protein sequence ID" value="EJU03345.1"/>
    <property type="molecule type" value="Genomic_DNA"/>
</dbReference>
<feature type="region of interest" description="Disordered" evidence="2">
    <location>
        <begin position="1"/>
        <end position="52"/>
    </location>
</feature>
<evidence type="ECO:0000313" key="6">
    <source>
        <dbReference type="Proteomes" id="UP000030653"/>
    </source>
</evidence>
<feature type="domain" description="Cwf19-like C-terminal" evidence="4">
    <location>
        <begin position="557"/>
        <end position="679"/>
    </location>
</feature>
<sequence>MPSEKRSSQNCDNDERAHKKHKHRKDKGKDTDRNEKKRDKRERAALEVVDDDDEGVWVEKNIDEDGAISLVADIPSAADMRLKSHASSPPPVPLPPSTATSSSQREEWMLPPPSYQSTKPIVPSPLSAHPVQAELETDDNGQMTEGYGDEATSGRTLEGGVDFFSSLGTERKKKPTAPEPVSHKCTCSRAKADCMHQPKYSQRELNPDINPSAAPLSKERSSKIVPGGPGSSWRMAKLRHTYEEAEDSGRDIDEVALERYGSVEAWQEAKEERKILDERNDRTRNRGDRDVDRRRGGRDDRDDNDRRERYGRTDISSGSSRPASRSSFRGPNESNPSTPGVRTAQSSSFNTPASRASPRPTFIPRTSLPAALTPPVRVQAISASGSGAVPTTESLNKLQAKVLRAKLMNAPSAEALQQEYDAAVRRHEEANTAGETRTEALPVFDVQGRLYDIGSESVLPPGNERKRKPLDIYDREGNVLRVNDDDDTLSLGDMLRQEKAAAKSADGADMDAELARKIATDAKFEDDLDYIDDNAEKLARKRMRTEAMKRAFAIDDYARTKKALDTCPFCFGEDDSAPKAGVVAMGTRAYLAVPAFEELVDGHCYIVPVQHHLSMLEAEEEVWDEVKNFMKTLMQMYNDQGKAPLFWETVISLKPQKHTYIEVIPLPISSWQDAPAYFREAILASESDWTQHNPLIDFSKRPGGFRRMMVETLPYFMVQWDYKSEKGYGHVIEGDSGGVADEDNDYAGEEEGRKGTFPRNFAAEIIGNMLELEPRKWMHPRRVDYSMNSQRAKSFGKMYAKYDWTPQLRAG</sequence>
<evidence type="ECO:0000256" key="2">
    <source>
        <dbReference type="SAM" id="MobiDB-lite"/>
    </source>
</evidence>
<feature type="compositionally biased region" description="Low complexity" evidence="2">
    <location>
        <begin position="316"/>
        <end position="331"/>
    </location>
</feature>
<reference evidence="5 6" key="1">
    <citation type="journal article" date="2012" name="Science">
        <title>The Paleozoic origin of enzymatic lignin decomposition reconstructed from 31 fungal genomes.</title>
        <authorList>
            <person name="Floudas D."/>
            <person name="Binder M."/>
            <person name="Riley R."/>
            <person name="Barry K."/>
            <person name="Blanchette R.A."/>
            <person name="Henrissat B."/>
            <person name="Martinez A.T."/>
            <person name="Otillar R."/>
            <person name="Spatafora J.W."/>
            <person name="Yadav J.S."/>
            <person name="Aerts A."/>
            <person name="Benoit I."/>
            <person name="Boyd A."/>
            <person name="Carlson A."/>
            <person name="Copeland A."/>
            <person name="Coutinho P.M."/>
            <person name="de Vries R.P."/>
            <person name="Ferreira P."/>
            <person name="Findley K."/>
            <person name="Foster B."/>
            <person name="Gaskell J."/>
            <person name="Glotzer D."/>
            <person name="Gorecki P."/>
            <person name="Heitman J."/>
            <person name="Hesse C."/>
            <person name="Hori C."/>
            <person name="Igarashi K."/>
            <person name="Jurgens J.A."/>
            <person name="Kallen N."/>
            <person name="Kersten P."/>
            <person name="Kohler A."/>
            <person name="Kuees U."/>
            <person name="Kumar T.K.A."/>
            <person name="Kuo A."/>
            <person name="LaButti K."/>
            <person name="Larrondo L.F."/>
            <person name="Lindquist E."/>
            <person name="Ling A."/>
            <person name="Lombard V."/>
            <person name="Lucas S."/>
            <person name="Lundell T."/>
            <person name="Martin R."/>
            <person name="McLaughlin D.J."/>
            <person name="Morgenstern I."/>
            <person name="Morin E."/>
            <person name="Murat C."/>
            <person name="Nagy L.G."/>
            <person name="Nolan M."/>
            <person name="Ohm R.A."/>
            <person name="Patyshakuliyeva A."/>
            <person name="Rokas A."/>
            <person name="Ruiz-Duenas F.J."/>
            <person name="Sabat G."/>
            <person name="Salamov A."/>
            <person name="Samejima M."/>
            <person name="Schmutz J."/>
            <person name="Slot J.C."/>
            <person name="St John F."/>
            <person name="Stenlid J."/>
            <person name="Sun H."/>
            <person name="Sun S."/>
            <person name="Syed K."/>
            <person name="Tsang A."/>
            <person name="Wiebenga A."/>
            <person name="Young D."/>
            <person name="Pisabarro A."/>
            <person name="Eastwood D.C."/>
            <person name="Martin F."/>
            <person name="Cullen D."/>
            <person name="Grigoriev I.V."/>
            <person name="Hibbett D.S."/>
        </authorList>
    </citation>
    <scope>NUCLEOTIDE SEQUENCE [LARGE SCALE GENOMIC DNA]</scope>
    <source>
        <strain evidence="5 6">DJM-731 SS1</strain>
    </source>
</reference>
<gene>
    <name evidence="5" type="ORF">DACRYDRAFT_78259</name>
</gene>
<dbReference type="Pfam" id="PF04677">
    <property type="entry name" value="CwfJ_C_1"/>
    <property type="match status" value="1"/>
</dbReference>
<dbReference type="GeneID" id="63691388"/>
<name>M5G541_DACPD</name>
<evidence type="ECO:0000259" key="3">
    <source>
        <dbReference type="Pfam" id="PF04676"/>
    </source>
</evidence>
<evidence type="ECO:0000313" key="5">
    <source>
        <dbReference type="EMBL" id="EJU03345.1"/>
    </source>
</evidence>
<dbReference type="GO" id="GO:0000398">
    <property type="term" value="P:mRNA splicing, via spliceosome"/>
    <property type="evidence" value="ECO:0007669"/>
    <property type="project" value="TreeGrafter"/>
</dbReference>
<dbReference type="InterPro" id="IPR040194">
    <property type="entry name" value="Cwf19-like"/>
</dbReference>
<dbReference type="OMA" id="MVEFASH"/>
<dbReference type="Gene3D" id="3.30.428.10">
    <property type="entry name" value="HIT-like"/>
    <property type="match status" value="1"/>
</dbReference>
<feature type="compositionally biased region" description="Basic and acidic residues" evidence="2">
    <location>
        <begin position="1"/>
        <end position="17"/>
    </location>
</feature>
<dbReference type="PANTHER" id="PTHR12072:SF5">
    <property type="entry name" value="CWF19-LIKE PROTEIN 2"/>
    <property type="match status" value="1"/>
</dbReference>
<feature type="compositionally biased region" description="Basic and acidic residues" evidence="2">
    <location>
        <begin position="27"/>
        <end position="45"/>
    </location>
</feature>
<keyword evidence="6" id="KW-1185">Reference proteome</keyword>
<dbReference type="STRING" id="1858805.M5G541"/>
<dbReference type="Proteomes" id="UP000030653">
    <property type="component" value="Unassembled WGS sequence"/>
</dbReference>
<evidence type="ECO:0000259" key="4">
    <source>
        <dbReference type="Pfam" id="PF04677"/>
    </source>
</evidence>
<feature type="domain" description="Cwf19-like protein C-terminal" evidence="3">
    <location>
        <begin position="688"/>
        <end position="805"/>
    </location>
</feature>
<dbReference type="Pfam" id="PF04676">
    <property type="entry name" value="CwfJ_C_2"/>
    <property type="match status" value="1"/>
</dbReference>
<feature type="compositionally biased region" description="Basic and acidic residues" evidence="2">
    <location>
        <begin position="240"/>
        <end position="257"/>
    </location>
</feature>
<dbReference type="GO" id="GO:0071014">
    <property type="term" value="C:post-mRNA release spliceosomal complex"/>
    <property type="evidence" value="ECO:0007669"/>
    <property type="project" value="TreeGrafter"/>
</dbReference>
<protein>
    <recommendedName>
        <fullName evidence="7">Cwf19-like C-terminal domain-containing protein</fullName>
    </recommendedName>
</protein>
<dbReference type="InterPro" id="IPR006767">
    <property type="entry name" value="Cwf19-like_C_dom-2"/>
</dbReference>
<dbReference type="PANTHER" id="PTHR12072">
    <property type="entry name" value="CWF19, CELL CYCLE CONTROL PROTEIN"/>
    <property type="match status" value="1"/>
</dbReference>
<evidence type="ECO:0008006" key="7">
    <source>
        <dbReference type="Google" id="ProtNLM"/>
    </source>
</evidence>
<feature type="compositionally biased region" description="Basic and acidic residues" evidence="2">
    <location>
        <begin position="267"/>
        <end position="312"/>
    </location>
</feature>
<feature type="compositionally biased region" description="Basic and acidic residues" evidence="2">
    <location>
        <begin position="190"/>
        <end position="206"/>
    </location>
</feature>
<dbReference type="RefSeq" id="XP_040630239.1">
    <property type="nucleotide sequence ID" value="XM_040776326.1"/>
</dbReference>
<dbReference type="OrthoDB" id="1109245at2759"/>
<dbReference type="HOGENOM" id="CLU_015540_2_0_1"/>
<organism evidence="5 6">
    <name type="scientific">Dacryopinax primogenitus (strain DJM 731)</name>
    <name type="common">Brown rot fungus</name>
    <dbReference type="NCBI Taxonomy" id="1858805"/>
    <lineage>
        <taxon>Eukaryota</taxon>
        <taxon>Fungi</taxon>
        <taxon>Dikarya</taxon>
        <taxon>Basidiomycota</taxon>
        <taxon>Agaricomycotina</taxon>
        <taxon>Dacrymycetes</taxon>
        <taxon>Dacrymycetales</taxon>
        <taxon>Dacrymycetaceae</taxon>
        <taxon>Dacryopinax</taxon>
    </lineage>
</organism>
<feature type="region of interest" description="Disordered" evidence="2">
    <location>
        <begin position="81"/>
        <end position="367"/>
    </location>
</feature>
<proteinExistence type="inferred from homology"/>
<dbReference type="InterPro" id="IPR036265">
    <property type="entry name" value="HIT-like_sf"/>
</dbReference>
<dbReference type="SUPFAM" id="SSF54197">
    <property type="entry name" value="HIT-like"/>
    <property type="match status" value="1"/>
</dbReference>
<dbReference type="AlphaFoldDB" id="M5G541"/>
<comment type="similarity">
    <text evidence="1">Belongs to the CWF19 family.</text>
</comment>
<evidence type="ECO:0000256" key="1">
    <source>
        <dbReference type="ARBA" id="ARBA00006795"/>
    </source>
</evidence>
<accession>M5G541</accession>
<dbReference type="InterPro" id="IPR006768">
    <property type="entry name" value="Cwf19-like_C_dom-1"/>
</dbReference>
<feature type="compositionally biased region" description="Polar residues" evidence="2">
    <location>
        <begin position="332"/>
        <end position="354"/>
    </location>
</feature>